<dbReference type="SUPFAM" id="SSF55821">
    <property type="entry name" value="YrdC/RibB"/>
    <property type="match status" value="1"/>
</dbReference>
<reference evidence="20 21" key="1">
    <citation type="journal article" date="2020" name="Data Brief">
        <title>Data of de novo genome assembly of the Chlamydia psittaci strain isolated from the livestock in Volga Region, Russian Federation.</title>
        <authorList>
            <person name="Feodorova V.A."/>
            <person name="Zaitsev S.S."/>
            <person name="Khizhnyakova M.A."/>
            <person name="Saltykov Y.V."/>
            <person name="Evstifeev V.V."/>
            <person name="Khusainov F.M."/>
            <person name="Yakovlev S.I."/>
            <person name="Larionova O.S."/>
            <person name="Motin V.L."/>
        </authorList>
    </citation>
    <scope>NUCLEOTIDE SEQUENCE [LARGE SCALE GENOMIC DNA]</scope>
    <source>
        <strain evidence="20 21">Rostinovo-70</strain>
    </source>
</reference>
<organism evidence="20 21">
    <name type="scientific">Chlamydophila parapsittaci</name>
    <dbReference type="NCBI Taxonomy" id="344886"/>
    <lineage>
        <taxon>Bacteria</taxon>
        <taxon>Pseudomonadati</taxon>
        <taxon>Chlamydiota</taxon>
        <taxon>Chlamydiia</taxon>
        <taxon>Chlamydiales</taxon>
        <taxon>Chlamydiaceae</taxon>
        <taxon>Chlamydia/Chlamydophila group</taxon>
        <taxon>Chlamydia</taxon>
    </lineage>
</organism>
<feature type="binding site" evidence="18">
    <location>
        <begin position="38"/>
        <end position="39"/>
    </location>
    <ligand>
        <name>D-ribulose 5-phosphate</name>
        <dbReference type="ChEBI" id="CHEBI:58121"/>
    </ligand>
</feature>
<comment type="function">
    <text evidence="2 18">Catalyzes the conversion of D-ribulose 5-phosphate to formate and 3,4-dihydroxy-2-butanone 4-phosphate.</text>
</comment>
<dbReference type="NCBIfam" id="TIGR00506">
    <property type="entry name" value="ribB"/>
    <property type="match status" value="1"/>
</dbReference>
<comment type="catalytic activity">
    <reaction evidence="1 18">
        <text>D-ribulose 5-phosphate = (2S)-2-hydroxy-3-oxobutyl phosphate + formate + H(+)</text>
        <dbReference type="Rhea" id="RHEA:18457"/>
        <dbReference type="ChEBI" id="CHEBI:15378"/>
        <dbReference type="ChEBI" id="CHEBI:15740"/>
        <dbReference type="ChEBI" id="CHEBI:58121"/>
        <dbReference type="ChEBI" id="CHEBI:58830"/>
        <dbReference type="EC" id="4.1.99.12"/>
    </reaction>
</comment>
<evidence type="ECO:0000256" key="13">
    <source>
        <dbReference type="ARBA" id="ARBA00023134"/>
    </source>
</evidence>
<feature type="binding site" evidence="18">
    <location>
        <position position="369"/>
    </location>
    <ligand>
        <name>GTP</name>
        <dbReference type="ChEBI" id="CHEBI:37565"/>
    </ligand>
</feature>
<keyword evidence="14 18" id="KW-0464">Manganese</keyword>
<evidence type="ECO:0000256" key="18">
    <source>
        <dbReference type="HAMAP-Rule" id="MF_01283"/>
    </source>
</evidence>
<dbReference type="HAMAP" id="MF_01283">
    <property type="entry name" value="RibBA"/>
    <property type="match status" value="1"/>
</dbReference>
<feature type="binding site" evidence="18">
    <location>
        <position position="284"/>
    </location>
    <ligand>
        <name>GTP</name>
        <dbReference type="ChEBI" id="CHEBI:37565"/>
    </ligand>
</feature>
<comment type="function">
    <text evidence="18">Catalyzes the conversion of GTP to 2,5-diamino-6-ribosylamino-4(3H)-pyrimidinone 5'-phosphate (DARP), formate and pyrophosphate.</text>
</comment>
<evidence type="ECO:0000256" key="6">
    <source>
        <dbReference type="ARBA" id="ARBA00008976"/>
    </source>
</evidence>
<comment type="cofactor">
    <cofactor evidence="18">
        <name>Mg(2+)</name>
        <dbReference type="ChEBI" id="CHEBI:18420"/>
    </cofactor>
    <cofactor evidence="18">
        <name>Mn(2+)</name>
        <dbReference type="ChEBI" id="CHEBI:29035"/>
    </cofactor>
    <text evidence="18">Binds 2 divalent metal cations per subunit. Magnesium or manganese.</text>
</comment>
<dbReference type="NCBIfam" id="NF001591">
    <property type="entry name" value="PRK00393.1"/>
    <property type="match status" value="1"/>
</dbReference>
<dbReference type="InterPro" id="IPR000422">
    <property type="entry name" value="DHBP_synthase_RibB"/>
</dbReference>
<feature type="binding site" evidence="18">
    <location>
        <position position="268"/>
    </location>
    <ligand>
        <name>Zn(2+)</name>
        <dbReference type="ChEBI" id="CHEBI:29105"/>
        <note>catalytic</note>
    </ligand>
</feature>
<dbReference type="InterPro" id="IPR036144">
    <property type="entry name" value="RibA-like_sf"/>
</dbReference>
<dbReference type="Gene3D" id="3.90.870.10">
    <property type="entry name" value="DHBP synthase"/>
    <property type="match status" value="1"/>
</dbReference>
<keyword evidence="13 18" id="KW-0342">GTP-binding</keyword>
<evidence type="ECO:0000256" key="4">
    <source>
        <dbReference type="ARBA" id="ARBA00004904"/>
    </source>
</evidence>
<feature type="binding site" evidence="18">
    <location>
        <begin position="263"/>
        <end position="267"/>
    </location>
    <ligand>
        <name>GTP</name>
        <dbReference type="ChEBI" id="CHEBI:37565"/>
    </ligand>
</feature>
<evidence type="ECO:0000256" key="9">
    <source>
        <dbReference type="ARBA" id="ARBA00022741"/>
    </source>
</evidence>
<evidence type="ECO:0000256" key="16">
    <source>
        <dbReference type="ARBA" id="ARBA00023268"/>
    </source>
</evidence>
<dbReference type="NCBIfam" id="TIGR00505">
    <property type="entry name" value="ribA"/>
    <property type="match status" value="1"/>
</dbReference>
<evidence type="ECO:0000256" key="11">
    <source>
        <dbReference type="ARBA" id="ARBA00022833"/>
    </source>
</evidence>
<dbReference type="Pfam" id="PF00925">
    <property type="entry name" value="GTP_cyclohydro2"/>
    <property type="match status" value="1"/>
</dbReference>
<feature type="region of interest" description="DHBP synthase" evidence="18">
    <location>
        <begin position="1"/>
        <end position="212"/>
    </location>
</feature>
<keyword evidence="9 18" id="KW-0547">Nucleotide-binding</keyword>
<evidence type="ECO:0000256" key="14">
    <source>
        <dbReference type="ARBA" id="ARBA00023211"/>
    </source>
</evidence>
<feature type="binding site" evidence="18">
    <location>
        <begin position="151"/>
        <end position="155"/>
    </location>
    <ligand>
        <name>D-ribulose 5-phosphate</name>
        <dbReference type="ChEBI" id="CHEBI:58121"/>
    </ligand>
</feature>
<feature type="region of interest" description="GTP cyclohydrolase II" evidence="18">
    <location>
        <begin position="213"/>
        <end position="421"/>
    </location>
</feature>
<name>A0ABX5VXG7_9CHLA</name>
<feature type="binding site" evidence="18">
    <location>
        <position position="154"/>
    </location>
    <ligand>
        <name>Mg(2+)</name>
        <dbReference type="ChEBI" id="CHEBI:18420"/>
        <label>2</label>
    </ligand>
</feature>
<evidence type="ECO:0000256" key="17">
    <source>
        <dbReference type="ARBA" id="ARBA00049295"/>
    </source>
</evidence>
<feature type="binding site" evidence="18">
    <location>
        <position position="279"/>
    </location>
    <ligand>
        <name>Zn(2+)</name>
        <dbReference type="ChEBI" id="CHEBI:29105"/>
        <note>catalytic</note>
    </ligand>
</feature>
<dbReference type="PANTHER" id="PTHR21327:SF18">
    <property type="entry name" value="3,4-DIHYDROXY-2-BUTANONE 4-PHOSPHATE SYNTHASE"/>
    <property type="match status" value="1"/>
</dbReference>
<evidence type="ECO:0000256" key="7">
    <source>
        <dbReference type="ARBA" id="ARBA00022619"/>
    </source>
</evidence>
<dbReference type="GO" id="GO:0008686">
    <property type="term" value="F:3,4-dihydroxy-2-butanone-4-phosphate synthase activity"/>
    <property type="evidence" value="ECO:0007669"/>
    <property type="project" value="UniProtKB-EC"/>
</dbReference>
<evidence type="ECO:0000256" key="5">
    <source>
        <dbReference type="ARBA" id="ARBA00005520"/>
    </source>
</evidence>
<evidence type="ECO:0000256" key="15">
    <source>
        <dbReference type="ARBA" id="ARBA00023239"/>
    </source>
</evidence>
<evidence type="ECO:0000256" key="12">
    <source>
        <dbReference type="ARBA" id="ARBA00022842"/>
    </source>
</evidence>
<keyword evidence="10 18" id="KW-0378">Hydrolase</keyword>
<evidence type="ECO:0000256" key="8">
    <source>
        <dbReference type="ARBA" id="ARBA00022723"/>
    </source>
</evidence>
<feature type="active site" description="Nucleophile; for GTP cyclohydrolase activity" evidence="18">
    <location>
        <position position="343"/>
    </location>
</feature>
<keyword evidence="21" id="KW-1185">Reference proteome</keyword>
<dbReference type="InterPro" id="IPR032677">
    <property type="entry name" value="GTP_cyclohydro_II"/>
</dbReference>
<feature type="binding site" evidence="18">
    <location>
        <begin position="307"/>
        <end position="309"/>
    </location>
    <ligand>
        <name>GTP</name>
        <dbReference type="ChEBI" id="CHEBI:37565"/>
    </ligand>
</feature>
<comment type="similarity">
    <text evidence="5 18">In the N-terminal section; belongs to the DHBP synthase family.</text>
</comment>
<comment type="pathway">
    <text evidence="3 18">Cofactor biosynthesis; riboflavin biosynthesis; 5-amino-6-(D-ribitylamino)uracil from GTP: step 1/4.</text>
</comment>
<dbReference type="HAMAP" id="MF_00179">
    <property type="entry name" value="RibA"/>
    <property type="match status" value="1"/>
</dbReference>
<comment type="pathway">
    <text evidence="4 18">Cofactor biosynthesis; riboflavin biosynthesis; 2-hydroxy-3-oxobutyl phosphate from D-ribulose 5-phosphate: step 1/1.</text>
</comment>
<gene>
    <name evidence="18" type="primary">ribBA</name>
    <name evidence="20" type="ORF">FI836_02080</name>
</gene>
<dbReference type="SUPFAM" id="SSF142695">
    <property type="entry name" value="RibA-like"/>
    <property type="match status" value="1"/>
</dbReference>
<keyword evidence="12 18" id="KW-0460">Magnesium</keyword>
<proteinExistence type="inferred from homology"/>
<keyword evidence="7 18" id="KW-0686">Riboflavin biosynthesis</keyword>
<protein>
    <recommendedName>
        <fullName evidence="18">Riboflavin biosynthesis protein RibBA</fullName>
    </recommendedName>
    <domain>
        <recommendedName>
            <fullName evidence="18">3,4-dihydroxy-2-butanone 4-phosphate synthase</fullName>
            <shortName evidence="18">DHBP synthase</shortName>
            <ecNumber evidence="18">4.1.99.12</ecNumber>
        </recommendedName>
    </domain>
    <domain>
        <recommendedName>
            <fullName evidence="18">GTP cyclohydrolase-2</fullName>
            <ecNumber evidence="18">3.5.4.25</ecNumber>
        </recommendedName>
        <alternativeName>
            <fullName evidence="18">GTP cyclohydrolase II</fullName>
        </alternativeName>
    </domain>
</protein>
<evidence type="ECO:0000259" key="19">
    <source>
        <dbReference type="Pfam" id="PF00925"/>
    </source>
</evidence>
<feature type="active site" description="Proton acceptor; for GTP cyclohydrolase activity" evidence="18">
    <location>
        <position position="341"/>
    </location>
</feature>
<dbReference type="EC" id="3.5.4.25" evidence="18"/>
<evidence type="ECO:0000256" key="10">
    <source>
        <dbReference type="ARBA" id="ARBA00022801"/>
    </source>
</evidence>
<feature type="binding site" evidence="18">
    <location>
        <position position="43"/>
    </location>
    <ligand>
        <name>D-ribulose 5-phosphate</name>
        <dbReference type="ChEBI" id="CHEBI:58121"/>
    </ligand>
</feature>
<feature type="binding site" evidence="18">
    <location>
        <position position="175"/>
    </location>
    <ligand>
        <name>D-ribulose 5-phosphate</name>
        <dbReference type="ChEBI" id="CHEBI:58121"/>
    </ligand>
</feature>
<comment type="similarity">
    <text evidence="6 18">In the C-terminal section; belongs to the GTP cyclohydrolase II family.</text>
</comment>
<dbReference type="PIRSF" id="PIRSF001259">
    <property type="entry name" value="RibA"/>
    <property type="match status" value="1"/>
</dbReference>
<comment type="catalytic activity">
    <reaction evidence="17 18">
        <text>GTP + 4 H2O = 2,5-diamino-6-hydroxy-4-(5-phosphoribosylamino)-pyrimidine + formate + 2 phosphate + 3 H(+)</text>
        <dbReference type="Rhea" id="RHEA:23704"/>
        <dbReference type="ChEBI" id="CHEBI:15377"/>
        <dbReference type="ChEBI" id="CHEBI:15378"/>
        <dbReference type="ChEBI" id="CHEBI:15740"/>
        <dbReference type="ChEBI" id="CHEBI:37565"/>
        <dbReference type="ChEBI" id="CHEBI:43474"/>
        <dbReference type="ChEBI" id="CHEBI:58614"/>
        <dbReference type="EC" id="3.5.4.25"/>
    </reaction>
</comment>
<sequence>MVIKFNNDARASCFVPVEKAIADIAEGKFVIVVDETSRENEGDLIIAGEKMTVEKMTFLLKYTTGIICAALDSERVKQLDLPPMVKDNRCRYRTAFTVSVDAAKGVTTGVSAADRTRVVELLSDPNSVPEDFVRPGHFFPLMATPGGVLKRAGHTEAALDLMRLANMQACGILSELVNEDHTMMRLPQIVEFAMKHKISVISTSDLVAYRMLSERLVVPISSARLPTEYGDFNIHVYESVLDGIQHIALVKGDVQGKENVLVRVHSECLTGDIMGSIRCDCGHQLRSAMEYIGLEGEGVIVYLRGQEGRGIGLGHKVRAYALQDRGYDTVDANLEIGFPIDSREYGIGAQILVDLGLTKIKLITHNPHKYYGLQGYGLEIVDRIALPINISEENECYLRTKKERMGHWIDFPSYKEEVNTR</sequence>
<dbReference type="Pfam" id="PF00926">
    <property type="entry name" value="DHBP_synthase"/>
    <property type="match status" value="1"/>
</dbReference>
<evidence type="ECO:0000256" key="3">
    <source>
        <dbReference type="ARBA" id="ARBA00004853"/>
    </source>
</evidence>
<feature type="binding site" evidence="18">
    <location>
        <position position="281"/>
    </location>
    <ligand>
        <name>Zn(2+)</name>
        <dbReference type="ChEBI" id="CHEBI:29105"/>
        <note>catalytic</note>
    </ligand>
</feature>
<feature type="binding site" evidence="18">
    <location>
        <position position="364"/>
    </location>
    <ligand>
        <name>GTP</name>
        <dbReference type="ChEBI" id="CHEBI:37565"/>
    </ligand>
</feature>
<evidence type="ECO:0000256" key="2">
    <source>
        <dbReference type="ARBA" id="ARBA00002284"/>
    </source>
</evidence>
<feature type="binding site" evidence="18">
    <location>
        <position position="39"/>
    </location>
    <ligand>
        <name>Mg(2+)</name>
        <dbReference type="ChEBI" id="CHEBI:18420"/>
        <label>2</label>
    </ligand>
</feature>
<feature type="site" description="Essential for DHBP synthase activity" evidence="18">
    <location>
        <position position="175"/>
    </location>
</feature>
<dbReference type="PANTHER" id="PTHR21327">
    <property type="entry name" value="GTP CYCLOHYDROLASE II-RELATED"/>
    <property type="match status" value="1"/>
</dbReference>
<dbReference type="Gene3D" id="3.40.50.10990">
    <property type="entry name" value="GTP cyclohydrolase II"/>
    <property type="match status" value="1"/>
</dbReference>
<keyword evidence="8 18" id="KW-0479">Metal-binding</keyword>
<feature type="domain" description="GTP cyclohydrolase II" evidence="19">
    <location>
        <begin position="222"/>
        <end position="384"/>
    </location>
</feature>
<evidence type="ECO:0000313" key="21">
    <source>
        <dbReference type="Proteomes" id="UP000320536"/>
    </source>
</evidence>
<evidence type="ECO:0000256" key="1">
    <source>
        <dbReference type="ARBA" id="ARBA00000141"/>
    </source>
</evidence>
<dbReference type="GO" id="GO:0003935">
    <property type="term" value="F:GTP cyclohydrolase II activity"/>
    <property type="evidence" value="ECO:0007669"/>
    <property type="project" value="UniProtKB-EC"/>
</dbReference>
<dbReference type="NCBIfam" id="NF006803">
    <property type="entry name" value="PRK09311.1"/>
    <property type="match status" value="1"/>
</dbReference>
<dbReference type="InterPro" id="IPR000926">
    <property type="entry name" value="RibA"/>
</dbReference>
<dbReference type="CDD" id="cd00641">
    <property type="entry name" value="GTP_cyclohydro2"/>
    <property type="match status" value="1"/>
</dbReference>
<comment type="cofactor">
    <cofactor evidence="18">
        <name>Zn(2+)</name>
        <dbReference type="ChEBI" id="CHEBI:29105"/>
    </cofactor>
    <text evidence="18">Binds 1 zinc ion per subunit.</text>
</comment>
<dbReference type="Proteomes" id="UP000320536">
    <property type="component" value="Chromosome"/>
</dbReference>
<dbReference type="EMBL" id="CP041038">
    <property type="protein sequence ID" value="QDE37092.1"/>
    <property type="molecule type" value="Genomic_DNA"/>
</dbReference>
<dbReference type="InterPro" id="IPR016299">
    <property type="entry name" value="Riboflavin_synth_RibBA"/>
</dbReference>
<feature type="binding site" evidence="18">
    <location>
        <position position="39"/>
    </location>
    <ligand>
        <name>Mg(2+)</name>
        <dbReference type="ChEBI" id="CHEBI:18420"/>
        <label>1</label>
    </ligand>
</feature>
<dbReference type="EC" id="4.1.99.12" evidence="18"/>
<keyword evidence="15 18" id="KW-0456">Lyase</keyword>
<keyword evidence="16 18" id="KW-0511">Multifunctional enzyme</keyword>
<feature type="site" description="Essential for DHBP synthase activity" evidence="18">
    <location>
        <position position="137"/>
    </location>
</feature>
<feature type="binding site" evidence="18">
    <location>
        <position position="329"/>
    </location>
    <ligand>
        <name>GTP</name>
        <dbReference type="ChEBI" id="CHEBI:37565"/>
    </ligand>
</feature>
<dbReference type="InterPro" id="IPR017945">
    <property type="entry name" value="DHBP_synth_RibB-like_a/b_dom"/>
</dbReference>
<accession>A0ABX5VXG7</accession>
<evidence type="ECO:0000313" key="20">
    <source>
        <dbReference type="EMBL" id="QDE37092.1"/>
    </source>
</evidence>
<keyword evidence="11 18" id="KW-0862">Zinc</keyword>